<dbReference type="Proteomes" id="UP001501371">
    <property type="component" value="Unassembled WGS sequence"/>
</dbReference>
<feature type="transmembrane region" description="Helical" evidence="1">
    <location>
        <begin position="60"/>
        <end position="78"/>
    </location>
</feature>
<feature type="transmembrane region" description="Helical" evidence="1">
    <location>
        <begin position="7"/>
        <end position="29"/>
    </location>
</feature>
<dbReference type="EMBL" id="BAAAKV010000005">
    <property type="protein sequence ID" value="GAA1155351.1"/>
    <property type="molecule type" value="Genomic_DNA"/>
</dbReference>
<reference evidence="3" key="1">
    <citation type="journal article" date="2019" name="Int. J. Syst. Evol. Microbiol.">
        <title>The Global Catalogue of Microorganisms (GCM) 10K type strain sequencing project: providing services to taxonomists for standard genome sequencing and annotation.</title>
        <authorList>
            <consortium name="The Broad Institute Genomics Platform"/>
            <consortium name="The Broad Institute Genome Sequencing Center for Infectious Disease"/>
            <person name="Wu L."/>
            <person name="Ma J."/>
        </authorList>
    </citation>
    <scope>NUCLEOTIDE SEQUENCE [LARGE SCALE GENOMIC DNA]</scope>
    <source>
        <strain evidence="3">JCM 12696</strain>
    </source>
</reference>
<accession>A0ABP4F6T4</accession>
<comment type="caution">
    <text evidence="2">The sequence shown here is derived from an EMBL/GenBank/DDBJ whole genome shotgun (WGS) entry which is preliminary data.</text>
</comment>
<keyword evidence="1" id="KW-0472">Membrane</keyword>
<dbReference type="RefSeq" id="WP_344270308.1">
    <property type="nucleotide sequence ID" value="NZ_BAAAKV010000005.1"/>
</dbReference>
<feature type="transmembrane region" description="Helical" evidence="1">
    <location>
        <begin position="106"/>
        <end position="125"/>
    </location>
</feature>
<name>A0ABP4F6T4_9ACTN</name>
<gene>
    <name evidence="2" type="ORF">GCM10009654_08700</name>
</gene>
<sequence>MLDIPREALLVTFILSYAFFSLIYIMLTVTWGQRAVLLWILIPLGGGIGIGLGKGESIDLLLFSFSGAFFMLPLLLLLPRGKRKELNRREAAGEKVDWKEGEPPTWAVWTFTCAICLWAVVSFIVTGG</sequence>
<evidence type="ECO:0000256" key="1">
    <source>
        <dbReference type="SAM" id="Phobius"/>
    </source>
</evidence>
<organism evidence="2 3">
    <name type="scientific">Streptomyces hebeiensis</name>
    <dbReference type="NCBI Taxonomy" id="229486"/>
    <lineage>
        <taxon>Bacteria</taxon>
        <taxon>Bacillati</taxon>
        <taxon>Actinomycetota</taxon>
        <taxon>Actinomycetes</taxon>
        <taxon>Kitasatosporales</taxon>
        <taxon>Streptomycetaceae</taxon>
        <taxon>Streptomyces</taxon>
    </lineage>
</organism>
<keyword evidence="3" id="KW-1185">Reference proteome</keyword>
<keyword evidence="1" id="KW-1133">Transmembrane helix</keyword>
<feature type="transmembrane region" description="Helical" evidence="1">
    <location>
        <begin position="35"/>
        <end position="53"/>
    </location>
</feature>
<keyword evidence="1" id="KW-0812">Transmembrane</keyword>
<proteinExistence type="predicted"/>
<evidence type="ECO:0000313" key="2">
    <source>
        <dbReference type="EMBL" id="GAA1155351.1"/>
    </source>
</evidence>
<protein>
    <submittedName>
        <fullName evidence="2">Uncharacterized protein</fullName>
    </submittedName>
</protein>
<evidence type="ECO:0000313" key="3">
    <source>
        <dbReference type="Proteomes" id="UP001501371"/>
    </source>
</evidence>